<dbReference type="InterPro" id="IPR003313">
    <property type="entry name" value="AraC-bd"/>
</dbReference>
<dbReference type="InterPro" id="IPR020449">
    <property type="entry name" value="Tscrpt_reg_AraC-type_HTH"/>
</dbReference>
<feature type="domain" description="HTH araC/xylS-type" evidence="4">
    <location>
        <begin position="193"/>
        <end position="291"/>
    </location>
</feature>
<keyword evidence="6" id="KW-1185">Reference proteome</keyword>
<dbReference type="InterPro" id="IPR037923">
    <property type="entry name" value="HTH-like"/>
</dbReference>
<dbReference type="OrthoDB" id="9793451at2"/>
<dbReference type="GO" id="GO:0043565">
    <property type="term" value="F:sequence-specific DNA binding"/>
    <property type="evidence" value="ECO:0007669"/>
    <property type="project" value="InterPro"/>
</dbReference>
<dbReference type="Gene3D" id="2.60.120.10">
    <property type="entry name" value="Jelly Rolls"/>
    <property type="match status" value="1"/>
</dbReference>
<name>A0A286G161_9BACT</name>
<evidence type="ECO:0000256" key="3">
    <source>
        <dbReference type="ARBA" id="ARBA00023163"/>
    </source>
</evidence>
<sequence>MKNKQPASDSSVPVYQLQSFPRHEPDKPFYMIRLEQLVQEFRGIDKSHTHTFYLAMWISRGSGTHTIDFKTYAIEPNQLYFLTPGQVHSWSLSADTQGFNLFFDANFFKGRFGNRLYQYPFFHSHQHQPLLSAIPQPALFADLLAYAYQEYEDHQLNRSDVFLSFVHIVLETASRLYHEQQIGPDTHLYDRVRQYEELLEKQFLTVREVSAYADQMNLTPNYLNHICRLVVGKTASQLWQERLLIETQRLLTHTAQSVKEIGFQLGFNDPSYFVRFFKKQTGQTPAEFRQSLVGNGAGDGTT</sequence>
<evidence type="ECO:0000313" key="6">
    <source>
        <dbReference type="Proteomes" id="UP000219452"/>
    </source>
</evidence>
<dbReference type="Gene3D" id="1.10.10.60">
    <property type="entry name" value="Homeodomain-like"/>
    <property type="match status" value="1"/>
</dbReference>
<gene>
    <name evidence="5" type="ORF">SAMN06269250_2806</name>
</gene>
<dbReference type="Pfam" id="PF02311">
    <property type="entry name" value="AraC_binding"/>
    <property type="match status" value="1"/>
</dbReference>
<evidence type="ECO:0000313" key="5">
    <source>
        <dbReference type="EMBL" id="SOD88714.1"/>
    </source>
</evidence>
<protein>
    <submittedName>
        <fullName evidence="5">Transcriptional regulator, AraC family</fullName>
    </submittedName>
</protein>
<dbReference type="PROSITE" id="PS01124">
    <property type="entry name" value="HTH_ARAC_FAMILY_2"/>
    <property type="match status" value="1"/>
</dbReference>
<dbReference type="AlphaFoldDB" id="A0A286G161"/>
<dbReference type="PRINTS" id="PR00032">
    <property type="entry name" value="HTHARAC"/>
</dbReference>
<keyword evidence="2" id="KW-0238">DNA-binding</keyword>
<dbReference type="EMBL" id="OCNH01000002">
    <property type="protein sequence ID" value="SOD88714.1"/>
    <property type="molecule type" value="Genomic_DNA"/>
</dbReference>
<dbReference type="PANTHER" id="PTHR43280:SF32">
    <property type="entry name" value="TRANSCRIPTIONAL REGULATORY PROTEIN"/>
    <property type="match status" value="1"/>
</dbReference>
<dbReference type="Proteomes" id="UP000219452">
    <property type="component" value="Unassembled WGS sequence"/>
</dbReference>
<dbReference type="InterPro" id="IPR014710">
    <property type="entry name" value="RmlC-like_jellyroll"/>
</dbReference>
<dbReference type="SMART" id="SM00342">
    <property type="entry name" value="HTH_ARAC"/>
    <property type="match status" value="1"/>
</dbReference>
<keyword evidence="1" id="KW-0805">Transcription regulation</keyword>
<dbReference type="InterPro" id="IPR009057">
    <property type="entry name" value="Homeodomain-like_sf"/>
</dbReference>
<evidence type="ECO:0000259" key="4">
    <source>
        <dbReference type="PROSITE" id="PS01124"/>
    </source>
</evidence>
<dbReference type="SUPFAM" id="SSF51215">
    <property type="entry name" value="Regulatory protein AraC"/>
    <property type="match status" value="1"/>
</dbReference>
<organism evidence="5 6">
    <name type="scientific">Spirosoma fluviale</name>
    <dbReference type="NCBI Taxonomy" id="1597977"/>
    <lineage>
        <taxon>Bacteria</taxon>
        <taxon>Pseudomonadati</taxon>
        <taxon>Bacteroidota</taxon>
        <taxon>Cytophagia</taxon>
        <taxon>Cytophagales</taxon>
        <taxon>Cytophagaceae</taxon>
        <taxon>Spirosoma</taxon>
    </lineage>
</organism>
<dbReference type="SUPFAM" id="SSF46689">
    <property type="entry name" value="Homeodomain-like"/>
    <property type="match status" value="1"/>
</dbReference>
<dbReference type="GO" id="GO:0003700">
    <property type="term" value="F:DNA-binding transcription factor activity"/>
    <property type="evidence" value="ECO:0007669"/>
    <property type="project" value="InterPro"/>
</dbReference>
<evidence type="ECO:0000256" key="2">
    <source>
        <dbReference type="ARBA" id="ARBA00023125"/>
    </source>
</evidence>
<proteinExistence type="predicted"/>
<keyword evidence="3" id="KW-0804">Transcription</keyword>
<dbReference type="InterPro" id="IPR018060">
    <property type="entry name" value="HTH_AraC"/>
</dbReference>
<reference evidence="6" key="1">
    <citation type="submission" date="2017-09" db="EMBL/GenBank/DDBJ databases">
        <authorList>
            <person name="Varghese N."/>
            <person name="Submissions S."/>
        </authorList>
    </citation>
    <scope>NUCLEOTIDE SEQUENCE [LARGE SCALE GENOMIC DNA]</scope>
    <source>
        <strain evidence="6">DSM 29961</strain>
    </source>
</reference>
<dbReference type="RefSeq" id="WP_097126422.1">
    <property type="nucleotide sequence ID" value="NZ_OCNH01000002.1"/>
</dbReference>
<evidence type="ECO:0000256" key="1">
    <source>
        <dbReference type="ARBA" id="ARBA00023015"/>
    </source>
</evidence>
<dbReference type="PANTHER" id="PTHR43280">
    <property type="entry name" value="ARAC-FAMILY TRANSCRIPTIONAL REGULATOR"/>
    <property type="match status" value="1"/>
</dbReference>
<dbReference type="Pfam" id="PF12833">
    <property type="entry name" value="HTH_18"/>
    <property type="match status" value="1"/>
</dbReference>
<accession>A0A286G161</accession>